<evidence type="ECO:0000313" key="1">
    <source>
        <dbReference type="EMBL" id="PHJ37440.1"/>
    </source>
</evidence>
<reference evidence="1 2" key="1">
    <citation type="submission" date="2013-09" db="EMBL/GenBank/DDBJ databases">
        <title>Biodegradation of hydrocarbons in the deep terrestrial subsurface : characterization of a microbial consortium composed of two Desulfotomaculum species originating from a deep geological formation.</title>
        <authorList>
            <person name="Aullo T."/>
            <person name="Berlendis S."/>
            <person name="Lascourreges J.-F."/>
            <person name="Dessort D."/>
            <person name="Saint-Laurent S."/>
            <person name="Schraauwers B."/>
            <person name="Mas J."/>
            <person name="Magot M."/>
            <person name="Ranchou-Peyruse A."/>
        </authorList>
    </citation>
    <scope>NUCLEOTIDE SEQUENCE [LARGE SCALE GENOMIC DNA]</scope>
    <source>
        <strain evidence="1 2">Bs107</strain>
    </source>
</reference>
<name>A0A2C6LGV6_9FIRM</name>
<dbReference type="RefSeq" id="WP_180261119.1">
    <property type="nucleotide sequence ID" value="NZ_AWQQ01000091.1"/>
</dbReference>
<organism evidence="1 2">
    <name type="scientific">Desulforamulus profundi</name>
    <dbReference type="NCBI Taxonomy" id="1383067"/>
    <lineage>
        <taxon>Bacteria</taxon>
        <taxon>Bacillati</taxon>
        <taxon>Bacillota</taxon>
        <taxon>Clostridia</taxon>
        <taxon>Eubacteriales</taxon>
        <taxon>Peptococcaceae</taxon>
        <taxon>Desulforamulus</taxon>
    </lineage>
</organism>
<accession>A0A2C6LGV6</accession>
<gene>
    <name evidence="1" type="ORF">P378_16200</name>
</gene>
<protein>
    <submittedName>
        <fullName evidence="1">Uncharacterized protein</fullName>
    </submittedName>
</protein>
<proteinExistence type="predicted"/>
<sequence>MAKKEKDQGLLEGAAKGAGDFLEEVGTELGLIEQPKVRKEKNKKIRQ</sequence>
<dbReference type="Proteomes" id="UP000222564">
    <property type="component" value="Unassembled WGS sequence"/>
</dbReference>
<comment type="caution">
    <text evidence="1">The sequence shown here is derived from an EMBL/GenBank/DDBJ whole genome shotgun (WGS) entry which is preliminary data.</text>
</comment>
<evidence type="ECO:0000313" key="2">
    <source>
        <dbReference type="Proteomes" id="UP000222564"/>
    </source>
</evidence>
<dbReference type="EMBL" id="AWQQ01000091">
    <property type="protein sequence ID" value="PHJ37440.1"/>
    <property type="molecule type" value="Genomic_DNA"/>
</dbReference>
<dbReference type="AlphaFoldDB" id="A0A2C6LGV6"/>
<keyword evidence="2" id="KW-1185">Reference proteome</keyword>